<dbReference type="Gene3D" id="1.10.40.50">
    <property type="entry name" value="Probable gtpase engc, domain 3"/>
    <property type="match status" value="1"/>
</dbReference>
<evidence type="ECO:0000259" key="5">
    <source>
        <dbReference type="PROSITE" id="PS50936"/>
    </source>
</evidence>
<dbReference type="EC" id="3.6.1.-" evidence="3"/>
<feature type="region of interest" description="Disordered" evidence="4">
    <location>
        <begin position="1"/>
        <end position="47"/>
    </location>
</feature>
<keyword evidence="3" id="KW-0690">Ribosome biogenesis</keyword>
<dbReference type="AlphaFoldDB" id="A0A1C6VGB2"/>
<dbReference type="Pfam" id="PF03193">
    <property type="entry name" value="RsgA_GTPase"/>
    <property type="match status" value="1"/>
</dbReference>
<name>A0A1C6VGB2_9ACTN</name>
<feature type="compositionally biased region" description="Basic residues" evidence="4">
    <location>
        <begin position="32"/>
        <end position="45"/>
    </location>
</feature>
<organism evidence="7 8">
    <name type="scientific">Micromonospora eburnea</name>
    <dbReference type="NCBI Taxonomy" id="227316"/>
    <lineage>
        <taxon>Bacteria</taxon>
        <taxon>Bacillati</taxon>
        <taxon>Actinomycetota</taxon>
        <taxon>Actinomycetes</taxon>
        <taxon>Micromonosporales</taxon>
        <taxon>Micromonosporaceae</taxon>
        <taxon>Micromonospora</taxon>
    </lineage>
</organism>
<dbReference type="GO" id="GO:0005737">
    <property type="term" value="C:cytoplasm"/>
    <property type="evidence" value="ECO:0007669"/>
    <property type="project" value="UniProtKB-SubCell"/>
</dbReference>
<dbReference type="InterPro" id="IPR030378">
    <property type="entry name" value="G_CP_dom"/>
</dbReference>
<dbReference type="GO" id="GO:0046872">
    <property type="term" value="F:metal ion binding"/>
    <property type="evidence" value="ECO:0007669"/>
    <property type="project" value="UniProtKB-KW"/>
</dbReference>
<feature type="binding site" evidence="3">
    <location>
        <position position="325"/>
    </location>
    <ligand>
        <name>Zn(2+)</name>
        <dbReference type="ChEBI" id="CHEBI:29105"/>
    </ligand>
</feature>
<dbReference type="PROSITE" id="PS50936">
    <property type="entry name" value="ENGC_GTPASE"/>
    <property type="match status" value="1"/>
</dbReference>
<accession>A0A1C6VGB2</accession>
<dbReference type="NCBIfam" id="TIGR00157">
    <property type="entry name" value="ribosome small subunit-dependent GTPase A"/>
    <property type="match status" value="1"/>
</dbReference>
<evidence type="ECO:0000256" key="2">
    <source>
        <dbReference type="ARBA" id="ARBA00023134"/>
    </source>
</evidence>
<evidence type="ECO:0000313" key="7">
    <source>
        <dbReference type="EMBL" id="SCL65349.1"/>
    </source>
</evidence>
<keyword evidence="8" id="KW-1185">Reference proteome</keyword>
<feature type="binding site" evidence="3">
    <location>
        <position position="327"/>
    </location>
    <ligand>
        <name>Zn(2+)</name>
        <dbReference type="ChEBI" id="CHEBI:29105"/>
    </ligand>
</feature>
<evidence type="ECO:0000259" key="6">
    <source>
        <dbReference type="PROSITE" id="PS51721"/>
    </source>
</evidence>
<dbReference type="CDD" id="cd01854">
    <property type="entry name" value="YjeQ_EngC"/>
    <property type="match status" value="1"/>
</dbReference>
<keyword evidence="1 3" id="KW-0547">Nucleotide-binding</keyword>
<comment type="similarity">
    <text evidence="3">Belongs to the TRAFAC class YlqF/YawG GTPase family. RsgA subfamily.</text>
</comment>
<keyword evidence="3" id="KW-0699">rRNA-binding</keyword>
<dbReference type="InterPro" id="IPR010914">
    <property type="entry name" value="RsgA_GTPase_dom"/>
</dbReference>
<dbReference type="PANTHER" id="PTHR32120:SF11">
    <property type="entry name" value="SMALL RIBOSOMAL SUBUNIT BIOGENESIS GTPASE RSGA 1, MITOCHONDRIAL-RELATED"/>
    <property type="match status" value="1"/>
</dbReference>
<feature type="compositionally biased region" description="Basic and acidic residues" evidence="4">
    <location>
        <begin position="1"/>
        <end position="24"/>
    </location>
</feature>
<comment type="subunit">
    <text evidence="3">Monomer. Associates with 30S ribosomal subunit, binds 16S rRNA.</text>
</comment>
<keyword evidence="3" id="KW-0963">Cytoplasm</keyword>
<keyword evidence="3" id="KW-0378">Hydrolase</keyword>
<dbReference type="PANTHER" id="PTHR32120">
    <property type="entry name" value="SMALL RIBOSOMAL SUBUNIT BIOGENESIS GTPASE RSGA"/>
    <property type="match status" value="1"/>
</dbReference>
<feature type="region of interest" description="Disordered" evidence="4">
    <location>
        <begin position="357"/>
        <end position="380"/>
    </location>
</feature>
<keyword evidence="3" id="KW-0479">Metal-binding</keyword>
<feature type="compositionally biased region" description="Basic and acidic residues" evidence="4">
    <location>
        <begin position="362"/>
        <end position="373"/>
    </location>
</feature>
<dbReference type="InterPro" id="IPR004881">
    <property type="entry name" value="Ribosome_biogen_GTPase_RsgA"/>
</dbReference>
<comment type="subcellular location">
    <subcellularLocation>
        <location evidence="3">Cytoplasm</location>
    </subcellularLocation>
</comment>
<comment type="function">
    <text evidence="3">One of several proteins that assist in the late maturation steps of the functional core of the 30S ribosomal subunit. Helps release RbfA from mature subunits. May play a role in the assembly of ribosomal proteins into the subunit. Circularly permuted GTPase that catalyzes slow GTP hydrolysis, GTPase activity is stimulated by the 30S ribosomal subunit.</text>
</comment>
<dbReference type="RefSeq" id="WP_167363578.1">
    <property type="nucleotide sequence ID" value="NZ_FMHY01000002.1"/>
</dbReference>
<reference evidence="8" key="1">
    <citation type="submission" date="2016-06" db="EMBL/GenBank/DDBJ databases">
        <authorList>
            <person name="Varghese N."/>
            <person name="Submissions Spin"/>
        </authorList>
    </citation>
    <scope>NUCLEOTIDE SEQUENCE [LARGE SCALE GENOMIC DNA]</scope>
    <source>
        <strain evidence="8">DSM 44814</strain>
    </source>
</reference>
<dbReference type="GO" id="GO:0005525">
    <property type="term" value="F:GTP binding"/>
    <property type="evidence" value="ECO:0007669"/>
    <property type="project" value="UniProtKB-UniRule"/>
</dbReference>
<sequence length="380" mass="40369">MVGDGDRQELTRRGDVLATRRREYDEDDVRVRPGKSSRPRTRTRPRHENAVDGFVIAVDRGRYTCVLPDAGPDAPTVTAMRARELGRKSVVVGDRVGLVGDTSGAPGALARIVRIAERTSVLRRTAEDDATTAEGRLERVVVANADQLVIVSALADPPPRTGFIDRCLVAAYDADIEPLLCLTKADLAGPEAVLDYYTELELPYVLIRPDSALDALRALLAGRVSVLVGHSGVGKSTLVNRLVPEADRAVGTVSAIGRGRHTSTSAVALLLPPLPDPGASDAGDPGWIIDTPGVRSFGLAHVSAESLLHGFPDLVEATVDCPANCQHTADEADCALDAWVAAGKADPRRLASYRRLLASRSGEGDPREPERNPGDPLAGS</sequence>
<keyword evidence="2 3" id="KW-0342">GTP-binding</keyword>
<keyword evidence="3" id="KW-0694">RNA-binding</keyword>
<dbReference type="GO" id="GO:0003924">
    <property type="term" value="F:GTPase activity"/>
    <property type="evidence" value="ECO:0007669"/>
    <property type="project" value="UniProtKB-UniRule"/>
</dbReference>
<dbReference type="InterPro" id="IPR027417">
    <property type="entry name" value="P-loop_NTPase"/>
</dbReference>
<dbReference type="Gene3D" id="3.40.50.300">
    <property type="entry name" value="P-loop containing nucleotide triphosphate hydrolases"/>
    <property type="match status" value="1"/>
</dbReference>
<dbReference type="PROSITE" id="PS51721">
    <property type="entry name" value="G_CP"/>
    <property type="match status" value="1"/>
</dbReference>
<evidence type="ECO:0000256" key="3">
    <source>
        <dbReference type="HAMAP-Rule" id="MF_01820"/>
    </source>
</evidence>
<feature type="binding site" evidence="3">
    <location>
        <begin position="183"/>
        <end position="186"/>
    </location>
    <ligand>
        <name>GTP</name>
        <dbReference type="ChEBI" id="CHEBI:37565"/>
    </ligand>
</feature>
<feature type="binding site" evidence="3">
    <location>
        <position position="321"/>
    </location>
    <ligand>
        <name>Zn(2+)</name>
        <dbReference type="ChEBI" id="CHEBI:29105"/>
    </ligand>
</feature>
<protein>
    <recommendedName>
        <fullName evidence="3">Small ribosomal subunit biogenesis GTPase RsgA</fullName>
        <ecNumber evidence="3">3.6.1.-</ecNumber>
    </recommendedName>
</protein>
<evidence type="ECO:0000256" key="1">
    <source>
        <dbReference type="ARBA" id="ARBA00022741"/>
    </source>
</evidence>
<feature type="domain" description="CP-type G" evidence="6">
    <location>
        <begin position="134"/>
        <end position="297"/>
    </location>
</feature>
<evidence type="ECO:0000313" key="8">
    <source>
        <dbReference type="Proteomes" id="UP000199696"/>
    </source>
</evidence>
<feature type="domain" description="EngC GTPase" evidence="5">
    <location>
        <begin position="143"/>
        <end position="295"/>
    </location>
</feature>
<proteinExistence type="inferred from homology"/>
<dbReference type="Proteomes" id="UP000199696">
    <property type="component" value="Unassembled WGS sequence"/>
</dbReference>
<dbReference type="SUPFAM" id="SSF52540">
    <property type="entry name" value="P-loop containing nucleoside triphosphate hydrolases"/>
    <property type="match status" value="1"/>
</dbReference>
<feature type="binding site" evidence="3">
    <location>
        <position position="334"/>
    </location>
    <ligand>
        <name>Zn(2+)</name>
        <dbReference type="ChEBI" id="CHEBI:29105"/>
    </ligand>
</feature>
<gene>
    <name evidence="3" type="primary">rsgA</name>
    <name evidence="7" type="ORF">GA0070604_5416</name>
</gene>
<dbReference type="GO" id="GO:0019843">
    <property type="term" value="F:rRNA binding"/>
    <property type="evidence" value="ECO:0007669"/>
    <property type="project" value="UniProtKB-KW"/>
</dbReference>
<comment type="cofactor">
    <cofactor evidence="3">
        <name>Zn(2+)</name>
        <dbReference type="ChEBI" id="CHEBI:29105"/>
    </cofactor>
    <text evidence="3">Binds 1 zinc ion per subunit.</text>
</comment>
<dbReference type="GO" id="GO:0042274">
    <property type="term" value="P:ribosomal small subunit biogenesis"/>
    <property type="evidence" value="ECO:0007669"/>
    <property type="project" value="UniProtKB-UniRule"/>
</dbReference>
<dbReference type="EMBL" id="FMHY01000002">
    <property type="protein sequence ID" value="SCL65349.1"/>
    <property type="molecule type" value="Genomic_DNA"/>
</dbReference>
<feature type="binding site" evidence="3">
    <location>
        <begin position="229"/>
        <end position="237"/>
    </location>
    <ligand>
        <name>GTP</name>
        <dbReference type="ChEBI" id="CHEBI:37565"/>
    </ligand>
</feature>
<keyword evidence="3" id="KW-0862">Zinc</keyword>
<dbReference type="STRING" id="227316.GA0070604_5416"/>
<evidence type="ECO:0000256" key="4">
    <source>
        <dbReference type="SAM" id="MobiDB-lite"/>
    </source>
</evidence>
<dbReference type="HAMAP" id="MF_01820">
    <property type="entry name" value="GTPase_RsgA"/>
    <property type="match status" value="1"/>
</dbReference>